<gene>
    <name evidence="1" type="ORF">RFULGI_LOCUS17177</name>
</gene>
<dbReference type="EMBL" id="CAJVPZ010065551">
    <property type="protein sequence ID" value="CAG8795392.1"/>
    <property type="molecule type" value="Genomic_DNA"/>
</dbReference>
<sequence length="68" mass="7598">IAANLCLSQNLQIHKEGDHLNKLHLNSEEFDSIDSSTEDSESNSKSEYVNDFSDEVVLLATVLDPHLK</sequence>
<feature type="non-terminal residue" evidence="1">
    <location>
        <position position="68"/>
    </location>
</feature>
<proteinExistence type="predicted"/>
<accession>A0A9N9JTK2</accession>
<dbReference type="Proteomes" id="UP000789396">
    <property type="component" value="Unassembled WGS sequence"/>
</dbReference>
<comment type="caution">
    <text evidence="1">The sequence shown here is derived from an EMBL/GenBank/DDBJ whole genome shotgun (WGS) entry which is preliminary data.</text>
</comment>
<keyword evidence="2" id="KW-1185">Reference proteome</keyword>
<dbReference type="AlphaFoldDB" id="A0A9N9JTK2"/>
<feature type="non-terminal residue" evidence="1">
    <location>
        <position position="1"/>
    </location>
</feature>
<evidence type="ECO:0000313" key="1">
    <source>
        <dbReference type="EMBL" id="CAG8795392.1"/>
    </source>
</evidence>
<reference evidence="1" key="1">
    <citation type="submission" date="2021-06" db="EMBL/GenBank/DDBJ databases">
        <authorList>
            <person name="Kallberg Y."/>
            <person name="Tangrot J."/>
            <person name="Rosling A."/>
        </authorList>
    </citation>
    <scope>NUCLEOTIDE SEQUENCE</scope>
    <source>
        <strain evidence="1">IN212</strain>
    </source>
</reference>
<evidence type="ECO:0000313" key="2">
    <source>
        <dbReference type="Proteomes" id="UP000789396"/>
    </source>
</evidence>
<protein>
    <submittedName>
        <fullName evidence="1">13267_t:CDS:1</fullName>
    </submittedName>
</protein>
<name>A0A9N9JTK2_9GLOM</name>
<organism evidence="1 2">
    <name type="scientific">Racocetra fulgida</name>
    <dbReference type="NCBI Taxonomy" id="60492"/>
    <lineage>
        <taxon>Eukaryota</taxon>
        <taxon>Fungi</taxon>
        <taxon>Fungi incertae sedis</taxon>
        <taxon>Mucoromycota</taxon>
        <taxon>Glomeromycotina</taxon>
        <taxon>Glomeromycetes</taxon>
        <taxon>Diversisporales</taxon>
        <taxon>Gigasporaceae</taxon>
        <taxon>Racocetra</taxon>
    </lineage>
</organism>